<evidence type="ECO:0000256" key="1">
    <source>
        <dbReference type="ARBA" id="ARBA00022723"/>
    </source>
</evidence>
<dbReference type="InterPro" id="IPR001841">
    <property type="entry name" value="Znf_RING"/>
</dbReference>
<dbReference type="InterPro" id="IPR036034">
    <property type="entry name" value="PDZ_sf"/>
</dbReference>
<name>A0AA88YPP2_PINIB</name>
<dbReference type="GO" id="GO:0008270">
    <property type="term" value="F:zinc ion binding"/>
    <property type="evidence" value="ECO:0007669"/>
    <property type="project" value="UniProtKB-KW"/>
</dbReference>
<dbReference type="SMART" id="SM00228">
    <property type="entry name" value="PDZ"/>
    <property type="match status" value="1"/>
</dbReference>
<dbReference type="Gene3D" id="3.30.40.10">
    <property type="entry name" value="Zinc/RING finger domain, C3HC4 (zinc finger)"/>
    <property type="match status" value="2"/>
</dbReference>
<gene>
    <name evidence="7" type="ORF">FSP39_016839</name>
</gene>
<keyword evidence="2 4" id="KW-0863">Zinc-finger</keyword>
<dbReference type="PANTHER" id="PTHR10131">
    <property type="entry name" value="TNF RECEPTOR ASSOCIATED FACTOR"/>
    <property type="match status" value="1"/>
</dbReference>
<dbReference type="PROSITE" id="PS50089">
    <property type="entry name" value="ZF_RING_2"/>
    <property type="match status" value="1"/>
</dbReference>
<evidence type="ECO:0000259" key="6">
    <source>
        <dbReference type="PROSITE" id="PS50106"/>
    </source>
</evidence>
<evidence type="ECO:0000259" key="5">
    <source>
        <dbReference type="PROSITE" id="PS50089"/>
    </source>
</evidence>
<dbReference type="Pfam" id="PF13923">
    <property type="entry name" value="zf-C3HC4_2"/>
    <property type="match status" value="1"/>
</dbReference>
<organism evidence="7 8">
    <name type="scientific">Pinctada imbricata</name>
    <name type="common">Atlantic pearl-oyster</name>
    <name type="synonym">Pinctada martensii</name>
    <dbReference type="NCBI Taxonomy" id="66713"/>
    <lineage>
        <taxon>Eukaryota</taxon>
        <taxon>Metazoa</taxon>
        <taxon>Spiralia</taxon>
        <taxon>Lophotrochozoa</taxon>
        <taxon>Mollusca</taxon>
        <taxon>Bivalvia</taxon>
        <taxon>Autobranchia</taxon>
        <taxon>Pteriomorphia</taxon>
        <taxon>Pterioida</taxon>
        <taxon>Pterioidea</taxon>
        <taxon>Pteriidae</taxon>
        <taxon>Pinctada</taxon>
    </lineage>
</organism>
<dbReference type="Gene3D" id="2.30.42.10">
    <property type="match status" value="1"/>
</dbReference>
<keyword evidence="3" id="KW-0862">Zinc</keyword>
<keyword evidence="1" id="KW-0479">Metal-binding</keyword>
<reference evidence="7" key="1">
    <citation type="submission" date="2019-08" db="EMBL/GenBank/DDBJ databases">
        <title>The improved chromosome-level genome for the pearl oyster Pinctada fucata martensii using PacBio sequencing and Hi-C.</title>
        <authorList>
            <person name="Zheng Z."/>
        </authorList>
    </citation>
    <scope>NUCLEOTIDE SEQUENCE</scope>
    <source>
        <strain evidence="7">ZZ-2019</strain>
        <tissue evidence="7">Adductor muscle</tissue>
    </source>
</reference>
<evidence type="ECO:0000313" key="7">
    <source>
        <dbReference type="EMBL" id="KAK3103149.1"/>
    </source>
</evidence>
<accession>A0AA88YPP2</accession>
<dbReference type="InterPro" id="IPR013083">
    <property type="entry name" value="Znf_RING/FYVE/PHD"/>
</dbReference>
<evidence type="ECO:0000256" key="3">
    <source>
        <dbReference type="ARBA" id="ARBA00022833"/>
    </source>
</evidence>
<dbReference type="InterPro" id="IPR017907">
    <property type="entry name" value="Znf_RING_CS"/>
</dbReference>
<dbReference type="PANTHER" id="PTHR10131:SF94">
    <property type="entry name" value="TNF RECEPTOR-ASSOCIATED FACTOR 4"/>
    <property type="match status" value="1"/>
</dbReference>
<dbReference type="SUPFAM" id="SSF50156">
    <property type="entry name" value="PDZ domain-like"/>
    <property type="match status" value="1"/>
</dbReference>
<dbReference type="EMBL" id="VSWD01000005">
    <property type="protein sequence ID" value="KAK3103149.1"/>
    <property type="molecule type" value="Genomic_DNA"/>
</dbReference>
<dbReference type="SUPFAM" id="SSF57850">
    <property type="entry name" value="RING/U-box"/>
    <property type="match status" value="1"/>
</dbReference>
<feature type="domain" description="PDZ" evidence="6">
    <location>
        <begin position="248"/>
        <end position="313"/>
    </location>
</feature>
<dbReference type="SMART" id="SM00184">
    <property type="entry name" value="RING"/>
    <property type="match status" value="1"/>
</dbReference>
<dbReference type="Proteomes" id="UP001186944">
    <property type="component" value="Unassembled WGS sequence"/>
</dbReference>
<dbReference type="Pfam" id="PF00595">
    <property type="entry name" value="PDZ"/>
    <property type="match status" value="1"/>
</dbReference>
<protein>
    <recommendedName>
        <fullName evidence="9">E3 ubiquitin-protein ligase PDZRN3</fullName>
    </recommendedName>
</protein>
<dbReference type="PROSITE" id="PS00518">
    <property type="entry name" value="ZF_RING_1"/>
    <property type="match status" value="1"/>
</dbReference>
<sequence>MELTIDQFVNPLSEKHLCGLCLGVLIDPVQTSCGHFYCKDCAASWIGKFGTCPFGCKEIGEDDLRSAAGVNEDILNMMVYCSFREQGCRRLDKLCKMREHIKTCGHRQIHCQNNGFNGIDNLNPKFQHVIEDPGYVQVTYCKVGCGLPLIPHLDENHDCIIALKAFIAGQENKINSLQEQIKKFVVLARSREKFLLNQIVNFQNELMIKATVKSSDDCPIVTENGESRKGTETFMFQDKDFSSTEQCVLTLQRRNNSLGFNIMGGYTAEQNNNVEEKSDNVDGEIVVSRVIDDGPAQKSGMKIEDRIMKVENKYSDLKLSGGHNPLYVHVVLSACKNVGKHYQYVSRTSSLRIWEHADRT</sequence>
<evidence type="ECO:0000256" key="2">
    <source>
        <dbReference type="ARBA" id="ARBA00022771"/>
    </source>
</evidence>
<dbReference type="InterPro" id="IPR001478">
    <property type="entry name" value="PDZ"/>
</dbReference>
<dbReference type="PROSITE" id="PS50106">
    <property type="entry name" value="PDZ"/>
    <property type="match status" value="1"/>
</dbReference>
<evidence type="ECO:0008006" key="9">
    <source>
        <dbReference type="Google" id="ProtNLM"/>
    </source>
</evidence>
<evidence type="ECO:0000256" key="4">
    <source>
        <dbReference type="PROSITE-ProRule" id="PRU00175"/>
    </source>
</evidence>
<feature type="domain" description="RING-type" evidence="5">
    <location>
        <begin position="18"/>
        <end position="53"/>
    </location>
</feature>
<dbReference type="SUPFAM" id="SSF49599">
    <property type="entry name" value="TRAF domain-like"/>
    <property type="match status" value="1"/>
</dbReference>
<comment type="caution">
    <text evidence="7">The sequence shown here is derived from an EMBL/GenBank/DDBJ whole genome shotgun (WGS) entry which is preliminary data.</text>
</comment>
<keyword evidence="8" id="KW-1185">Reference proteome</keyword>
<dbReference type="AlphaFoldDB" id="A0AA88YPP2"/>
<proteinExistence type="predicted"/>
<evidence type="ECO:0000313" key="8">
    <source>
        <dbReference type="Proteomes" id="UP001186944"/>
    </source>
</evidence>